<evidence type="ECO:0000256" key="1">
    <source>
        <dbReference type="SAM" id="MobiDB-lite"/>
    </source>
</evidence>
<dbReference type="Gene3D" id="2.60.40.10">
    <property type="entry name" value="Immunoglobulins"/>
    <property type="match status" value="1"/>
</dbReference>
<evidence type="ECO:0000313" key="3">
    <source>
        <dbReference type="EMBL" id="MCD5310440.1"/>
    </source>
</evidence>
<keyword evidence="4" id="KW-1185">Reference proteome</keyword>
<feature type="compositionally biased region" description="Basic and acidic residues" evidence="1">
    <location>
        <begin position="287"/>
        <end position="297"/>
    </location>
</feature>
<dbReference type="GO" id="GO:0005975">
    <property type="term" value="P:carbohydrate metabolic process"/>
    <property type="evidence" value="ECO:0007669"/>
    <property type="project" value="UniProtKB-ARBA"/>
</dbReference>
<feature type="transmembrane region" description="Helical" evidence="2">
    <location>
        <begin position="130"/>
        <end position="150"/>
    </location>
</feature>
<gene>
    <name evidence="3" type="ORF">LR394_06005</name>
</gene>
<proteinExistence type="predicted"/>
<keyword evidence="2" id="KW-1133">Transmembrane helix</keyword>
<organism evidence="3 4">
    <name type="scientific">Kineosporia babensis</name>
    <dbReference type="NCBI Taxonomy" id="499548"/>
    <lineage>
        <taxon>Bacteria</taxon>
        <taxon>Bacillati</taxon>
        <taxon>Actinomycetota</taxon>
        <taxon>Actinomycetes</taxon>
        <taxon>Kineosporiales</taxon>
        <taxon>Kineosporiaceae</taxon>
        <taxon>Kineosporia</taxon>
    </lineage>
</organism>
<dbReference type="EMBL" id="JAJOMB010000003">
    <property type="protein sequence ID" value="MCD5310440.1"/>
    <property type="molecule type" value="Genomic_DNA"/>
</dbReference>
<sequence length="297" mass="32681">MHSEEVNRAVAVGDLRIEVDDALVDAGGTAVVPGRVTNLSDQPVRVVLLAQGFPREWCPSPQVLLLSEKKTANVFVYLTPPPGTPVGRYLWSLTAQTAQHPMQAATAELTVRRPQPDPVRASPKSRRRPWLVALTVLAVLVGAVSVAQLVREPGQAVRSELQHAQTREEPREETWMEAPSVKPAPMEIRGEIQAEGVQNPDRVTLEVTALTLAGISDLGHLHPRRAVPRPVTVRGKHWTTRVTPGLYAMKFSREGHESQTILVDTGVIDPQNPPRVRLPTEDQEPGDDQRQEQPGHQ</sequence>
<dbReference type="AlphaFoldDB" id="A0A9X1NB24"/>
<dbReference type="Proteomes" id="UP001138997">
    <property type="component" value="Unassembled WGS sequence"/>
</dbReference>
<keyword evidence="2" id="KW-0812">Transmembrane</keyword>
<comment type="caution">
    <text evidence="3">The sequence shown here is derived from an EMBL/GenBank/DDBJ whole genome shotgun (WGS) entry which is preliminary data.</text>
</comment>
<keyword evidence="2" id="KW-0472">Membrane</keyword>
<reference evidence="3" key="1">
    <citation type="submission" date="2021-11" db="EMBL/GenBank/DDBJ databases">
        <title>Streptomyces corallinus and Kineosporia corallina sp. nov., two new coral-derived marine actinobacteria.</title>
        <authorList>
            <person name="Buangrab K."/>
            <person name="Sutthacheep M."/>
            <person name="Yeemin T."/>
            <person name="Harunari E."/>
            <person name="Igarashi Y."/>
            <person name="Sripreechasak P."/>
            <person name="Kanchanasin P."/>
            <person name="Tanasupawat S."/>
            <person name="Phongsopitanun W."/>
        </authorList>
    </citation>
    <scope>NUCLEOTIDE SEQUENCE</scope>
    <source>
        <strain evidence="3">JCM 31032</strain>
    </source>
</reference>
<name>A0A9X1NB24_9ACTN</name>
<feature type="region of interest" description="Disordered" evidence="1">
    <location>
        <begin position="265"/>
        <end position="297"/>
    </location>
</feature>
<evidence type="ECO:0000313" key="4">
    <source>
        <dbReference type="Proteomes" id="UP001138997"/>
    </source>
</evidence>
<accession>A0A9X1NB24</accession>
<protein>
    <submittedName>
        <fullName evidence="3">Uncharacterized protein</fullName>
    </submittedName>
</protein>
<dbReference type="InterPro" id="IPR013783">
    <property type="entry name" value="Ig-like_fold"/>
</dbReference>
<evidence type="ECO:0000256" key="2">
    <source>
        <dbReference type="SAM" id="Phobius"/>
    </source>
</evidence>
<dbReference type="RefSeq" id="WP_231439372.1">
    <property type="nucleotide sequence ID" value="NZ_JAJOMB010000003.1"/>
</dbReference>